<reference evidence="1 2" key="1">
    <citation type="submission" date="2024-09" db="EMBL/GenBank/DDBJ databases">
        <authorList>
            <person name="Sun Q."/>
            <person name="Mori K."/>
        </authorList>
    </citation>
    <scope>NUCLEOTIDE SEQUENCE [LARGE SCALE GENOMIC DNA]</scope>
    <source>
        <strain evidence="1 2">NCAIM B.02340</strain>
    </source>
</reference>
<organism evidence="1 2">
    <name type="scientific">Thermus composti</name>
    <dbReference type="NCBI Taxonomy" id="532059"/>
    <lineage>
        <taxon>Bacteria</taxon>
        <taxon>Thermotogati</taxon>
        <taxon>Deinococcota</taxon>
        <taxon>Deinococci</taxon>
        <taxon>Thermales</taxon>
        <taxon>Thermaceae</taxon>
        <taxon>Thermus</taxon>
    </lineage>
</organism>
<evidence type="ECO:0000313" key="1">
    <source>
        <dbReference type="EMBL" id="MFC0596144.1"/>
    </source>
</evidence>
<sequence>MAFWLSSLRSAPRPSWGWTPSGSLRLPGSLFGAFHTAHLALTDLRTGERRFLEVSEGLPFVAGAFRPLE</sequence>
<dbReference type="Proteomes" id="UP001589830">
    <property type="component" value="Unassembled WGS sequence"/>
</dbReference>
<accession>A0ABV6Q219</accession>
<proteinExistence type="predicted"/>
<keyword evidence="2" id="KW-1185">Reference proteome</keyword>
<protein>
    <submittedName>
        <fullName evidence="1">Uncharacterized protein</fullName>
    </submittedName>
</protein>
<gene>
    <name evidence="1" type="ORF">ACFFFP_08210</name>
</gene>
<comment type="caution">
    <text evidence="1">The sequence shown here is derived from an EMBL/GenBank/DDBJ whole genome shotgun (WGS) entry which is preliminary data.</text>
</comment>
<evidence type="ECO:0000313" key="2">
    <source>
        <dbReference type="Proteomes" id="UP001589830"/>
    </source>
</evidence>
<name>A0ABV6Q219_9DEIN</name>
<dbReference type="RefSeq" id="WP_229906081.1">
    <property type="nucleotide sequence ID" value="NZ_BMPJ01000005.1"/>
</dbReference>
<dbReference type="EMBL" id="JBHLTW010000034">
    <property type="protein sequence ID" value="MFC0596144.1"/>
    <property type="molecule type" value="Genomic_DNA"/>
</dbReference>